<evidence type="ECO:0000313" key="3">
    <source>
        <dbReference type="Proteomes" id="UP001597079"/>
    </source>
</evidence>
<comment type="caution">
    <text evidence="2">The sequence shown here is derived from an EMBL/GenBank/DDBJ whole genome shotgun (WGS) entry which is preliminary data.</text>
</comment>
<reference evidence="3" key="1">
    <citation type="journal article" date="2019" name="Int. J. Syst. Evol. Microbiol.">
        <title>The Global Catalogue of Microorganisms (GCM) 10K type strain sequencing project: providing services to taxonomists for standard genome sequencing and annotation.</title>
        <authorList>
            <consortium name="The Broad Institute Genomics Platform"/>
            <consortium name="The Broad Institute Genome Sequencing Center for Infectious Disease"/>
            <person name="Wu L."/>
            <person name="Ma J."/>
        </authorList>
    </citation>
    <scope>NUCLEOTIDE SEQUENCE [LARGE SCALE GENOMIC DNA]</scope>
    <source>
        <strain evidence="3">CGMCC 1.12286</strain>
    </source>
</reference>
<evidence type="ECO:0000259" key="1">
    <source>
        <dbReference type="Pfam" id="PF01636"/>
    </source>
</evidence>
<accession>A0ABW4JM77</accession>
<dbReference type="Proteomes" id="UP001597079">
    <property type="component" value="Unassembled WGS sequence"/>
</dbReference>
<dbReference type="InterPro" id="IPR002575">
    <property type="entry name" value="Aminoglycoside_PTrfase"/>
</dbReference>
<dbReference type="RefSeq" id="WP_377944992.1">
    <property type="nucleotide sequence ID" value="NZ_JBHUCX010000083.1"/>
</dbReference>
<dbReference type="InterPro" id="IPR051678">
    <property type="entry name" value="AGP_Transferase"/>
</dbReference>
<feature type="domain" description="Aminoglycoside phosphotransferase" evidence="1">
    <location>
        <begin position="37"/>
        <end position="242"/>
    </location>
</feature>
<dbReference type="SUPFAM" id="SSF56112">
    <property type="entry name" value="Protein kinase-like (PK-like)"/>
    <property type="match status" value="1"/>
</dbReference>
<organism evidence="2 3">
    <name type="scientific">Alicyclobacillus fodiniaquatilis</name>
    <dbReference type="NCBI Taxonomy" id="1661150"/>
    <lineage>
        <taxon>Bacteria</taxon>
        <taxon>Bacillati</taxon>
        <taxon>Bacillota</taxon>
        <taxon>Bacilli</taxon>
        <taxon>Bacillales</taxon>
        <taxon>Alicyclobacillaceae</taxon>
        <taxon>Alicyclobacillus</taxon>
    </lineage>
</organism>
<dbReference type="Pfam" id="PF01636">
    <property type="entry name" value="APH"/>
    <property type="match status" value="1"/>
</dbReference>
<dbReference type="PANTHER" id="PTHR21310:SF15">
    <property type="entry name" value="AMINOGLYCOSIDE PHOSPHOTRANSFERASE DOMAIN-CONTAINING PROTEIN"/>
    <property type="match status" value="1"/>
</dbReference>
<name>A0ABW4JM77_9BACL</name>
<dbReference type="PANTHER" id="PTHR21310">
    <property type="entry name" value="AMINOGLYCOSIDE PHOSPHOTRANSFERASE-RELATED-RELATED"/>
    <property type="match status" value="1"/>
</dbReference>
<dbReference type="Gene3D" id="3.90.1200.10">
    <property type="match status" value="1"/>
</dbReference>
<dbReference type="InterPro" id="IPR011009">
    <property type="entry name" value="Kinase-like_dom_sf"/>
</dbReference>
<protein>
    <submittedName>
        <fullName evidence="2">Phosphotransferase family protein</fullName>
    </submittedName>
</protein>
<sequence>MKDINTTLDPVLSNEVVLDLIQRHVPEAREVKQVDETGNRARTYLVDDHLVLKTQRPSKIRPQTSLEKEVFFLNQICAKDEHISVPRVLGYGKDGDIEYTVMTRMPGVAWRWLQLEGEERHRVLYDLGRTLRHIHSLDQTPFQESPLFQGDFCVTDVKDAIQHSFATVIEQLGDRPTGWSLTITTEQVAKRVLDALPANVGTVALHANPGPPHTFVNVENHTFSGVIDFGDAYINHPAYDFMPWRATADQKSVFDGYTAEAPVSDEFMTVWRSVMILHMLRMSIRNGAAPPSEALQYWLSQM</sequence>
<gene>
    <name evidence="2" type="ORF">ACFSB2_20620</name>
</gene>
<proteinExistence type="predicted"/>
<keyword evidence="3" id="KW-1185">Reference proteome</keyword>
<evidence type="ECO:0000313" key="2">
    <source>
        <dbReference type="EMBL" id="MFD1677083.1"/>
    </source>
</evidence>
<dbReference type="EMBL" id="JBHUCX010000083">
    <property type="protein sequence ID" value="MFD1677083.1"/>
    <property type="molecule type" value="Genomic_DNA"/>
</dbReference>